<evidence type="ECO:0000256" key="1">
    <source>
        <dbReference type="ARBA" id="ARBA00022741"/>
    </source>
</evidence>
<evidence type="ECO:0000256" key="3">
    <source>
        <dbReference type="ARBA" id="ARBA00022801"/>
    </source>
</evidence>
<keyword evidence="3 12" id="KW-0378">Hydrolase</keyword>
<evidence type="ECO:0000256" key="13">
    <source>
        <dbReference type="SAM" id="MobiDB-lite"/>
    </source>
</evidence>
<evidence type="ECO:0000256" key="11">
    <source>
        <dbReference type="ARBA" id="ARBA00023242"/>
    </source>
</evidence>
<feature type="compositionally biased region" description="Basic and acidic residues" evidence="13">
    <location>
        <begin position="431"/>
        <end position="443"/>
    </location>
</feature>
<feature type="region of interest" description="Disordered" evidence="13">
    <location>
        <begin position="69"/>
        <end position="88"/>
    </location>
</feature>
<dbReference type="InterPro" id="IPR010285">
    <property type="entry name" value="DNA_helicase_pif1-like_DEAD"/>
</dbReference>
<feature type="region of interest" description="Disordered" evidence="13">
    <location>
        <begin position="431"/>
        <end position="454"/>
    </location>
</feature>
<dbReference type="HOGENOM" id="CLU_001613_0_3_1"/>
<evidence type="ECO:0000259" key="14">
    <source>
        <dbReference type="SMART" id="SM00382"/>
    </source>
</evidence>
<dbReference type="Proteomes" id="UP000001861">
    <property type="component" value="Unassembled WGS sequence"/>
</dbReference>
<dbReference type="InterPro" id="IPR011320">
    <property type="entry name" value="RNase_H1_N"/>
</dbReference>
<dbReference type="Gene3D" id="3.40.50.300">
    <property type="entry name" value="P-loop containing nucleotide triphosphate hydrolases"/>
    <property type="match status" value="1"/>
</dbReference>
<dbReference type="InterPro" id="IPR027417">
    <property type="entry name" value="P-loop_NTPase"/>
</dbReference>
<dbReference type="GO" id="GO:0005634">
    <property type="term" value="C:nucleus"/>
    <property type="evidence" value="ECO:0007669"/>
    <property type="project" value="UniProtKB-SubCell"/>
</dbReference>
<dbReference type="Gene3D" id="3.40.970.10">
    <property type="entry name" value="Ribonuclease H1, N-terminal domain"/>
    <property type="match status" value="1"/>
</dbReference>
<feature type="binding site" evidence="12">
    <location>
        <begin position="121"/>
        <end position="128"/>
    </location>
    <ligand>
        <name>ATP</name>
        <dbReference type="ChEBI" id="CHEBI:30616"/>
    </ligand>
</feature>
<dbReference type="InterPro" id="IPR051055">
    <property type="entry name" value="PIF1_helicase"/>
</dbReference>
<dbReference type="STRING" id="240176.D6RJX6"/>
<dbReference type="HAMAP" id="MF_03176">
    <property type="entry name" value="PIF1"/>
    <property type="match status" value="1"/>
</dbReference>
<keyword evidence="4 12" id="KW-0347">Helicase</keyword>
<dbReference type="KEGG" id="cci:CC1G_13681"/>
<keyword evidence="7 12" id="KW-0496">Mitochondrion</keyword>
<feature type="DNA-binding region" evidence="12">
    <location>
        <begin position="550"/>
        <end position="569"/>
    </location>
</feature>
<dbReference type="Pfam" id="PF05970">
    <property type="entry name" value="PIF1"/>
    <property type="match status" value="1"/>
</dbReference>
<dbReference type="GO" id="GO:0003677">
    <property type="term" value="F:DNA binding"/>
    <property type="evidence" value="ECO:0007669"/>
    <property type="project" value="UniProtKB-KW"/>
</dbReference>
<comment type="similarity">
    <text evidence="12">Belongs to the helicase family. PIF1 subfamily.</text>
</comment>
<evidence type="ECO:0000313" key="16">
    <source>
        <dbReference type="Proteomes" id="UP000001861"/>
    </source>
</evidence>
<evidence type="ECO:0000256" key="6">
    <source>
        <dbReference type="ARBA" id="ARBA00023125"/>
    </source>
</evidence>
<keyword evidence="6 12" id="KW-0238">DNA-binding</keyword>
<keyword evidence="8 12" id="KW-0233">DNA recombination</keyword>
<dbReference type="InterPro" id="IPR048293">
    <property type="entry name" value="PIF1_RRM3_pfh1"/>
</dbReference>
<dbReference type="EC" id="5.6.2.3" evidence="12"/>
<dbReference type="GO" id="GO:0043139">
    <property type="term" value="F:5'-3' DNA helicase activity"/>
    <property type="evidence" value="ECO:0007669"/>
    <property type="project" value="UniProtKB-UniRule"/>
</dbReference>
<keyword evidence="10 12" id="KW-0413">Isomerase</keyword>
<keyword evidence="5 12" id="KW-0067">ATP-binding</keyword>
<dbReference type="PANTHER" id="PTHR47642:SF5">
    <property type="entry name" value="ATP-DEPENDENT DNA HELICASE"/>
    <property type="match status" value="1"/>
</dbReference>
<dbReference type="EMBL" id="AACS02000001">
    <property type="protein sequence ID" value="EFI28655.1"/>
    <property type="molecule type" value="Genomic_DNA"/>
</dbReference>
<comment type="function">
    <text evidence="12">DNA-dependent ATPase and 5'-3' DNA helicase required for the maintenance of both mitochondrial and nuclear genome stability.</text>
</comment>
<dbReference type="SUPFAM" id="SSF52540">
    <property type="entry name" value="P-loop containing nucleoside triphosphate hydrolases"/>
    <property type="match status" value="2"/>
</dbReference>
<name>D6RJX6_COPC7</name>
<dbReference type="OMA" id="VRFCFES"/>
<dbReference type="GO" id="GO:0000723">
    <property type="term" value="P:telomere maintenance"/>
    <property type="evidence" value="ECO:0007669"/>
    <property type="project" value="InterPro"/>
</dbReference>
<comment type="subunit">
    <text evidence="12">Monomer.</text>
</comment>
<dbReference type="AlphaFoldDB" id="D6RJX6"/>
<dbReference type="Pfam" id="PF21530">
    <property type="entry name" value="Pif1_2B_dom"/>
    <property type="match status" value="1"/>
</dbReference>
<reference evidence="15 16" key="1">
    <citation type="journal article" date="2010" name="Proc. Natl. Acad. Sci. U.S.A.">
        <title>Insights into evolution of multicellular fungi from the assembled chromosomes of the mushroom Coprinopsis cinerea (Coprinus cinereus).</title>
        <authorList>
            <person name="Stajich J.E."/>
            <person name="Wilke S.K."/>
            <person name="Ahren D."/>
            <person name="Au C.H."/>
            <person name="Birren B.W."/>
            <person name="Borodovsky M."/>
            <person name="Burns C."/>
            <person name="Canback B."/>
            <person name="Casselton L.A."/>
            <person name="Cheng C.K."/>
            <person name="Deng J."/>
            <person name="Dietrich F.S."/>
            <person name="Fargo D.C."/>
            <person name="Farman M.L."/>
            <person name="Gathman A.C."/>
            <person name="Goldberg J."/>
            <person name="Guigo R."/>
            <person name="Hoegger P.J."/>
            <person name="Hooker J.B."/>
            <person name="Huggins A."/>
            <person name="James T.Y."/>
            <person name="Kamada T."/>
            <person name="Kilaru S."/>
            <person name="Kodira C."/>
            <person name="Kues U."/>
            <person name="Kupfer D."/>
            <person name="Kwan H.S."/>
            <person name="Lomsadze A."/>
            <person name="Li W."/>
            <person name="Lilly W.W."/>
            <person name="Ma L.J."/>
            <person name="Mackey A.J."/>
            <person name="Manning G."/>
            <person name="Martin F."/>
            <person name="Muraguchi H."/>
            <person name="Natvig D.O."/>
            <person name="Palmerini H."/>
            <person name="Ramesh M.A."/>
            <person name="Rehmeyer C.J."/>
            <person name="Roe B.A."/>
            <person name="Shenoy N."/>
            <person name="Stanke M."/>
            <person name="Ter-Hovhannisyan V."/>
            <person name="Tunlid A."/>
            <person name="Velagapudi R."/>
            <person name="Vision T.J."/>
            <person name="Zeng Q."/>
            <person name="Zolan M.E."/>
            <person name="Pukkila P.J."/>
        </authorList>
    </citation>
    <scope>NUCLEOTIDE SEQUENCE [LARGE SCALE GENOMIC DNA]</scope>
    <source>
        <strain evidence="16">Okayama-7 / 130 / ATCC MYA-4618 / FGSC 9003</strain>
    </source>
</reference>
<keyword evidence="16" id="KW-1185">Reference proteome</keyword>
<comment type="caution">
    <text evidence="15">The sequence shown here is derived from an EMBL/GenBank/DDBJ whole genome shotgun (WGS) entry which is preliminary data.</text>
</comment>
<comment type="catalytic activity">
    <reaction evidence="12">
        <text>ATP + H2O = ADP + phosphate + H(+)</text>
        <dbReference type="Rhea" id="RHEA:13065"/>
        <dbReference type="ChEBI" id="CHEBI:15377"/>
        <dbReference type="ChEBI" id="CHEBI:15378"/>
        <dbReference type="ChEBI" id="CHEBI:30616"/>
        <dbReference type="ChEBI" id="CHEBI:43474"/>
        <dbReference type="ChEBI" id="CHEBI:456216"/>
        <dbReference type="EC" id="5.6.2.3"/>
    </reaction>
</comment>
<dbReference type="VEuPathDB" id="FungiDB:CC1G_13681"/>
<comment type="subcellular location">
    <subcellularLocation>
        <location evidence="12">Nucleus</location>
    </subcellularLocation>
    <subcellularLocation>
        <location evidence="12">Mitochondrion</location>
    </subcellularLocation>
</comment>
<dbReference type="Pfam" id="PF01693">
    <property type="entry name" value="Cauli_VI"/>
    <property type="match status" value="1"/>
</dbReference>
<dbReference type="GO" id="GO:0006281">
    <property type="term" value="P:DNA repair"/>
    <property type="evidence" value="ECO:0007669"/>
    <property type="project" value="UniProtKB-UniRule"/>
</dbReference>
<proteinExistence type="inferred from homology"/>
<dbReference type="RefSeq" id="XP_002912149.1">
    <property type="nucleotide sequence ID" value="XM_002912103.1"/>
</dbReference>
<dbReference type="GO" id="GO:0006310">
    <property type="term" value="P:DNA recombination"/>
    <property type="evidence" value="ECO:0007669"/>
    <property type="project" value="UniProtKB-UniRule"/>
</dbReference>
<evidence type="ECO:0000256" key="2">
    <source>
        <dbReference type="ARBA" id="ARBA00022763"/>
    </source>
</evidence>
<dbReference type="GeneID" id="6018149"/>
<evidence type="ECO:0000256" key="12">
    <source>
        <dbReference type="HAMAP-Rule" id="MF_03176"/>
    </source>
</evidence>
<dbReference type="GO" id="GO:0005739">
    <property type="term" value="C:mitochondrion"/>
    <property type="evidence" value="ECO:0007669"/>
    <property type="project" value="UniProtKB-SubCell"/>
</dbReference>
<evidence type="ECO:0000256" key="8">
    <source>
        <dbReference type="ARBA" id="ARBA00023172"/>
    </source>
</evidence>
<keyword evidence="2 12" id="KW-0227">DNA damage</keyword>
<evidence type="ECO:0000256" key="10">
    <source>
        <dbReference type="ARBA" id="ARBA00023235"/>
    </source>
</evidence>
<dbReference type="SMART" id="SM00382">
    <property type="entry name" value="AAA"/>
    <property type="match status" value="1"/>
</dbReference>
<gene>
    <name evidence="12" type="primary">PIF1</name>
    <name evidence="15" type="ORF">CC1G_13681</name>
</gene>
<dbReference type="GO" id="GO:0016887">
    <property type="term" value="F:ATP hydrolysis activity"/>
    <property type="evidence" value="ECO:0007669"/>
    <property type="project" value="RHEA"/>
</dbReference>
<dbReference type="CDD" id="cd18037">
    <property type="entry name" value="DEXSc_Pif1_like"/>
    <property type="match status" value="1"/>
</dbReference>
<keyword evidence="9 12" id="KW-0234">DNA repair</keyword>
<evidence type="ECO:0000256" key="5">
    <source>
        <dbReference type="ARBA" id="ARBA00022840"/>
    </source>
</evidence>
<dbReference type="SUPFAM" id="SSF55658">
    <property type="entry name" value="L9 N-domain-like"/>
    <property type="match status" value="1"/>
</dbReference>
<dbReference type="InterPro" id="IPR009027">
    <property type="entry name" value="Ribosomal_bL9/RNase_H1_N"/>
</dbReference>
<keyword evidence="1 12" id="KW-0547">Nucleotide-binding</keyword>
<accession>D6RJX6</accession>
<comment type="cofactor">
    <cofactor evidence="12">
        <name>Mg(2+)</name>
        <dbReference type="ChEBI" id="CHEBI:18420"/>
    </cofactor>
</comment>
<evidence type="ECO:0000256" key="4">
    <source>
        <dbReference type="ARBA" id="ARBA00022806"/>
    </source>
</evidence>
<dbReference type="PANTHER" id="PTHR47642">
    <property type="entry name" value="ATP-DEPENDENT DNA HELICASE"/>
    <property type="match status" value="1"/>
</dbReference>
<feature type="domain" description="AAA+ ATPase" evidence="14">
    <location>
        <begin position="113"/>
        <end position="237"/>
    </location>
</feature>
<dbReference type="InParanoid" id="D6RJX6"/>
<protein>
    <recommendedName>
        <fullName evidence="12">ATP-dependent DNA helicase PIF1</fullName>
        <ecNumber evidence="12">5.6.2.3</ecNumber>
    </recommendedName>
    <alternativeName>
        <fullName evidence="12">DNA 5'-3' helicase PIF1</fullName>
    </alternativeName>
    <alternativeName>
        <fullName evidence="12">DNA repair and recombination helicase PIF1</fullName>
    </alternativeName>
</protein>
<dbReference type="InterPro" id="IPR037056">
    <property type="entry name" value="RNase_H1_N_sf"/>
</dbReference>
<dbReference type="CDD" id="cd18809">
    <property type="entry name" value="SF1_C_RecD"/>
    <property type="match status" value="1"/>
</dbReference>
<dbReference type="InterPro" id="IPR049163">
    <property type="entry name" value="Pif1-like_2B_dom"/>
</dbReference>
<organism evidence="15 16">
    <name type="scientific">Coprinopsis cinerea (strain Okayama-7 / 130 / ATCC MYA-4618 / FGSC 9003)</name>
    <name type="common">Inky cap fungus</name>
    <name type="synonym">Hormographiella aspergillata</name>
    <dbReference type="NCBI Taxonomy" id="240176"/>
    <lineage>
        <taxon>Eukaryota</taxon>
        <taxon>Fungi</taxon>
        <taxon>Dikarya</taxon>
        <taxon>Basidiomycota</taxon>
        <taxon>Agaricomycotina</taxon>
        <taxon>Agaricomycetes</taxon>
        <taxon>Agaricomycetidae</taxon>
        <taxon>Agaricales</taxon>
        <taxon>Agaricineae</taxon>
        <taxon>Psathyrellaceae</taxon>
        <taxon>Coprinopsis</taxon>
    </lineage>
</organism>
<evidence type="ECO:0000256" key="7">
    <source>
        <dbReference type="ARBA" id="ARBA00023128"/>
    </source>
</evidence>
<dbReference type="InterPro" id="IPR003593">
    <property type="entry name" value="AAA+_ATPase"/>
</dbReference>
<dbReference type="eggNOG" id="KOG0987">
    <property type="taxonomic scope" value="Eukaryota"/>
</dbReference>
<sequence length="617" mass="68751">MPKAKAQKWYAVQIGRDGPQIYDNWNDCKDKVSRYPGAVHKSFKTRKEAENWLGDHSSKELKKEFFQPHGSAYRTKEKSPSQKLLPEAKPQLQPSAAIVLSPEQTQVLDRVKAGQNVFFTGSAGTGKSVLLREIISFCGGSHSPEVAITASTGIASVNIGGTTLHSWAGIGIGNESAAKLVGKFWGQPKFRPVLERWQRVRTLIIDEISMLDGSLFDTLEEVARRTRRNDLPFGGIQLVLCGDFCQLPPVSGRNGPPAKFAFEADCWDTCVPTMMHLTRVFRQKDQAFVDMLNEMRLGNMKPATIQAFRSLSRKVTYKDGIEPTELYSTRREVDQANKSRLNQLQGEARTYAAQDIPGRDADGRITSPAKMEQLLDRLLAPKSITLKVGAQVMLVKNIQQGRLVNGSVGTVIKFMSVDEAAKEHVTIAEAERPSDNEKTKAGTRESPINVDDFESGEDEEDDIVIVSESANAPLPATRRLMLWPLVRFVGGIERMVIPADFTVNNAEGEVEAKRIQIPLILSWALSVHKSQGQTLERVKVDLKQTFEKGQAYVALSRATSMDHLQVLNFEASKVEAHPLVLHWYRTKAGSPASLRDEFDDFDDEMDSEEAMQAYYDL</sequence>
<evidence type="ECO:0000313" key="15">
    <source>
        <dbReference type="EMBL" id="EFI28655.1"/>
    </source>
</evidence>
<dbReference type="GO" id="GO:0005524">
    <property type="term" value="F:ATP binding"/>
    <property type="evidence" value="ECO:0007669"/>
    <property type="project" value="UniProtKB-UniRule"/>
</dbReference>
<dbReference type="OrthoDB" id="432234at2759"/>
<evidence type="ECO:0000256" key="9">
    <source>
        <dbReference type="ARBA" id="ARBA00023204"/>
    </source>
</evidence>
<keyword evidence="11 12" id="KW-0539">Nucleus</keyword>